<dbReference type="InterPro" id="IPR004119">
    <property type="entry name" value="EcKL"/>
</dbReference>
<accession>A0A9N9XMK4</accession>
<dbReference type="Pfam" id="PF02958">
    <property type="entry name" value="EcKL"/>
    <property type="match status" value="1"/>
</dbReference>
<keyword evidence="3" id="KW-1185">Reference proteome</keyword>
<evidence type="ECO:0000313" key="2">
    <source>
        <dbReference type="EMBL" id="CAG9859904.1"/>
    </source>
</evidence>
<dbReference type="OrthoDB" id="191037at2759"/>
<proteinExistence type="predicted"/>
<evidence type="ECO:0000313" key="3">
    <source>
        <dbReference type="Proteomes" id="UP001153712"/>
    </source>
</evidence>
<dbReference type="SUPFAM" id="SSF56112">
    <property type="entry name" value="Protein kinase-like (PK-like)"/>
    <property type="match status" value="1"/>
</dbReference>
<dbReference type="InterPro" id="IPR011009">
    <property type="entry name" value="Kinase-like_dom_sf"/>
</dbReference>
<sequence length="402" mass="46303">MTWSCGEIKNLDALLSNYLGETKTIHDVKIKKLSQPGENLGSIIYGLDITVKHKNDENEELLHVIAKVLPKAEHIREMFEIQTTYTNEMAFYKIIIPTLKELQEEHGIRINLIEDHFAKCYSVRKNLLGNDDKIDDDAVLLLENLISTGFINIDKRKGFDIDTAQMVLRSLVQFHGVSLALKIKKPDLFKRNILPYCNNFFKKGSIFSTAIDLFGITVNKNEETKEILSKIKGWNEVDYSSPKEPFSTLVHDDLWTNNTMQKFENGKPVSNKLVDFQLITHASPAADLFFYIWTSIPLPLIKTHLDHFIKYYHDNLIGTLQLYGIDTAPFSFQAFLDEIENITPFQIIHAAYFTIIAIHGPKGGFNPDRLPTIEELYSAATDEAREKIWYMVKECHRRGWFK</sequence>
<dbReference type="Gene3D" id="3.90.1200.10">
    <property type="match status" value="1"/>
</dbReference>
<reference evidence="2" key="1">
    <citation type="submission" date="2022-01" db="EMBL/GenBank/DDBJ databases">
        <authorList>
            <person name="King R."/>
        </authorList>
    </citation>
    <scope>NUCLEOTIDE SEQUENCE</scope>
</reference>
<protein>
    <recommendedName>
        <fullName evidence="1">CHK kinase-like domain-containing protein</fullName>
    </recommendedName>
</protein>
<dbReference type="PANTHER" id="PTHR11012:SF55">
    <property type="entry name" value="BHLH DOMAIN-CONTAINING PROTEIN"/>
    <property type="match status" value="1"/>
</dbReference>
<organism evidence="2 3">
    <name type="scientific">Phyllotreta striolata</name>
    <name type="common">Striped flea beetle</name>
    <name type="synonym">Crioceris striolata</name>
    <dbReference type="NCBI Taxonomy" id="444603"/>
    <lineage>
        <taxon>Eukaryota</taxon>
        <taxon>Metazoa</taxon>
        <taxon>Ecdysozoa</taxon>
        <taxon>Arthropoda</taxon>
        <taxon>Hexapoda</taxon>
        <taxon>Insecta</taxon>
        <taxon>Pterygota</taxon>
        <taxon>Neoptera</taxon>
        <taxon>Endopterygota</taxon>
        <taxon>Coleoptera</taxon>
        <taxon>Polyphaga</taxon>
        <taxon>Cucujiformia</taxon>
        <taxon>Chrysomeloidea</taxon>
        <taxon>Chrysomelidae</taxon>
        <taxon>Galerucinae</taxon>
        <taxon>Alticini</taxon>
        <taxon>Phyllotreta</taxon>
    </lineage>
</organism>
<dbReference type="InterPro" id="IPR015897">
    <property type="entry name" value="CHK_kinase-like"/>
</dbReference>
<feature type="domain" description="CHK kinase-like" evidence="1">
    <location>
        <begin position="140"/>
        <end position="322"/>
    </location>
</feature>
<dbReference type="PANTHER" id="PTHR11012">
    <property type="entry name" value="PROTEIN KINASE-LIKE DOMAIN-CONTAINING"/>
    <property type="match status" value="1"/>
</dbReference>
<gene>
    <name evidence="2" type="ORF">PHYEVI_LOCUS6265</name>
</gene>
<evidence type="ECO:0000259" key="1">
    <source>
        <dbReference type="SMART" id="SM00587"/>
    </source>
</evidence>
<dbReference type="AlphaFoldDB" id="A0A9N9XMK4"/>
<dbReference type="EMBL" id="OU900096">
    <property type="protein sequence ID" value="CAG9859904.1"/>
    <property type="molecule type" value="Genomic_DNA"/>
</dbReference>
<name>A0A9N9XMK4_PHYSR</name>
<dbReference type="Proteomes" id="UP001153712">
    <property type="component" value="Chromosome 3"/>
</dbReference>
<dbReference type="SMART" id="SM00587">
    <property type="entry name" value="CHK"/>
    <property type="match status" value="1"/>
</dbReference>